<sequence>MMPSTIKNGFATTGIYPFNPQAIPDETYAPNEMHITNLNTTAEQHEQMSDIVDSNGVQNSVVVRGGATMSMYRPPMLGCEQPSNETIVTDLLATNSENMSCVTVSVPFTSTDEIYTSNTR</sequence>
<comment type="caution">
    <text evidence="1">The sequence shown here is derived from an EMBL/GenBank/DDBJ whole genome shotgun (WGS) entry which is preliminary data.</text>
</comment>
<organism evidence="1 2">
    <name type="scientific">Tegillarca granosa</name>
    <name type="common">Malaysian cockle</name>
    <name type="synonym">Anadara granosa</name>
    <dbReference type="NCBI Taxonomy" id="220873"/>
    <lineage>
        <taxon>Eukaryota</taxon>
        <taxon>Metazoa</taxon>
        <taxon>Spiralia</taxon>
        <taxon>Lophotrochozoa</taxon>
        <taxon>Mollusca</taxon>
        <taxon>Bivalvia</taxon>
        <taxon>Autobranchia</taxon>
        <taxon>Pteriomorphia</taxon>
        <taxon>Arcoida</taxon>
        <taxon>Arcoidea</taxon>
        <taxon>Arcidae</taxon>
        <taxon>Tegillarca</taxon>
    </lineage>
</organism>
<gene>
    <name evidence="1" type="ORF">KUTeg_009597</name>
</gene>
<protein>
    <submittedName>
        <fullName evidence="1">Uncharacterized protein</fullName>
    </submittedName>
</protein>
<accession>A0ABQ9F4F9</accession>
<keyword evidence="2" id="KW-1185">Reference proteome</keyword>
<evidence type="ECO:0000313" key="1">
    <source>
        <dbReference type="EMBL" id="KAJ8312224.1"/>
    </source>
</evidence>
<proteinExistence type="predicted"/>
<dbReference type="Proteomes" id="UP001217089">
    <property type="component" value="Unassembled WGS sequence"/>
</dbReference>
<name>A0ABQ9F4F9_TEGGR</name>
<dbReference type="EMBL" id="JARBDR010000440">
    <property type="protein sequence ID" value="KAJ8312224.1"/>
    <property type="molecule type" value="Genomic_DNA"/>
</dbReference>
<evidence type="ECO:0000313" key="2">
    <source>
        <dbReference type="Proteomes" id="UP001217089"/>
    </source>
</evidence>
<reference evidence="1 2" key="1">
    <citation type="submission" date="2022-12" db="EMBL/GenBank/DDBJ databases">
        <title>Chromosome-level genome of Tegillarca granosa.</title>
        <authorList>
            <person name="Kim J."/>
        </authorList>
    </citation>
    <scope>NUCLEOTIDE SEQUENCE [LARGE SCALE GENOMIC DNA]</scope>
    <source>
        <strain evidence="1">Teg-2019</strain>
        <tissue evidence="1">Adductor muscle</tissue>
    </source>
</reference>